<protein>
    <submittedName>
        <fullName evidence="2">Uncharacterized protein</fullName>
    </submittedName>
</protein>
<keyword evidence="1" id="KW-1133">Transmembrane helix</keyword>
<proteinExistence type="predicted"/>
<organism evidence="2 3">
    <name type="scientific">Streptomyces drozdowiczii</name>
    <dbReference type="NCBI Taxonomy" id="202862"/>
    <lineage>
        <taxon>Bacteria</taxon>
        <taxon>Bacillati</taxon>
        <taxon>Actinomycetota</taxon>
        <taxon>Actinomycetes</taxon>
        <taxon>Kitasatosporales</taxon>
        <taxon>Streptomycetaceae</taxon>
        <taxon>Streptomyces</taxon>
    </lineage>
</organism>
<evidence type="ECO:0000256" key="1">
    <source>
        <dbReference type="SAM" id="Phobius"/>
    </source>
</evidence>
<sequence>MTATLRQTATTVANAMIEGASMASALIGGAAGAYLGYQLTPATWADGIRILLAGAVAVVGAVAIDGLAELALAPLRRLMRDRSPLPSTRRSAPAPAATLDAALAQVITATEEDAARRAANASHRVDDGDNFLNDASRWRGYEDGEATFYLAPGVVLHHRAERSEYKHHFTLLTGDGEEPVVITGMEQIRHHLAARAAGLPAVPATVATEAGNEHTDSITELDNDMKVVFEV</sequence>
<feature type="transmembrane region" description="Helical" evidence="1">
    <location>
        <begin position="12"/>
        <end position="36"/>
    </location>
</feature>
<evidence type="ECO:0000313" key="2">
    <source>
        <dbReference type="EMBL" id="UZK58305.1"/>
    </source>
</evidence>
<keyword evidence="1" id="KW-0472">Membrane</keyword>
<dbReference type="EMBL" id="CP098740">
    <property type="protein sequence ID" value="UZK58305.1"/>
    <property type="molecule type" value="Genomic_DNA"/>
</dbReference>
<accession>A0ABY6Q101</accession>
<name>A0ABY6Q101_9ACTN</name>
<keyword evidence="3" id="KW-1185">Reference proteome</keyword>
<keyword evidence="1" id="KW-0812">Transmembrane</keyword>
<feature type="transmembrane region" description="Helical" evidence="1">
    <location>
        <begin position="48"/>
        <end position="72"/>
    </location>
</feature>
<dbReference type="Proteomes" id="UP001164963">
    <property type="component" value="Chromosome"/>
</dbReference>
<dbReference type="RefSeq" id="WP_265546934.1">
    <property type="nucleotide sequence ID" value="NZ_CP098740.1"/>
</dbReference>
<evidence type="ECO:0000313" key="3">
    <source>
        <dbReference type="Proteomes" id="UP001164963"/>
    </source>
</evidence>
<gene>
    <name evidence="2" type="ORF">NEH16_33285</name>
</gene>
<reference evidence="2" key="1">
    <citation type="journal article" date="2022" name="Front. Microbiol.">
        <title>Mirubactin C rescues the lethal effect of cell wall biosynthesis mutations in Bacillus subtilis.</title>
        <authorList>
            <person name="Kepplinger B."/>
            <person name="Wen X."/>
            <person name="Tyler A.R."/>
            <person name="Kim B.Y."/>
            <person name="Brown J."/>
            <person name="Banks P."/>
            <person name="Dashti Y."/>
            <person name="Mackenzie E.S."/>
            <person name="Wills C."/>
            <person name="Kawai Y."/>
            <person name="Waldron K.J."/>
            <person name="Allenby N.E.E."/>
            <person name="Wu L.J."/>
            <person name="Hall M.J."/>
            <person name="Errington J."/>
        </authorList>
    </citation>
    <scope>NUCLEOTIDE SEQUENCE</scope>
    <source>
        <strain evidence="2">MDA8-470</strain>
    </source>
</reference>